<dbReference type="Proteomes" id="UP001176941">
    <property type="component" value="Chromosome 23"/>
</dbReference>
<accession>A0ABN8YSV1</accession>
<organism evidence="1 2">
    <name type="scientific">Rangifer tarandus platyrhynchus</name>
    <name type="common">Svalbard reindeer</name>
    <dbReference type="NCBI Taxonomy" id="3082113"/>
    <lineage>
        <taxon>Eukaryota</taxon>
        <taxon>Metazoa</taxon>
        <taxon>Chordata</taxon>
        <taxon>Craniata</taxon>
        <taxon>Vertebrata</taxon>
        <taxon>Euteleostomi</taxon>
        <taxon>Mammalia</taxon>
        <taxon>Eutheria</taxon>
        <taxon>Laurasiatheria</taxon>
        <taxon>Artiodactyla</taxon>
        <taxon>Ruminantia</taxon>
        <taxon>Pecora</taxon>
        <taxon>Cervidae</taxon>
        <taxon>Odocoileinae</taxon>
        <taxon>Rangifer</taxon>
    </lineage>
</organism>
<evidence type="ECO:0000313" key="1">
    <source>
        <dbReference type="EMBL" id="CAI9164670.1"/>
    </source>
</evidence>
<evidence type="ECO:0000313" key="2">
    <source>
        <dbReference type="Proteomes" id="UP001176941"/>
    </source>
</evidence>
<keyword evidence="2" id="KW-1185">Reference proteome</keyword>
<proteinExistence type="predicted"/>
<name>A0ABN8YSV1_RANTA</name>
<reference evidence="1" key="1">
    <citation type="submission" date="2023-04" db="EMBL/GenBank/DDBJ databases">
        <authorList>
            <consortium name="ELIXIR-Norway"/>
        </authorList>
    </citation>
    <scope>NUCLEOTIDE SEQUENCE [LARGE SCALE GENOMIC DNA]</scope>
</reference>
<gene>
    <name evidence="1" type="ORF">MRATA1EN1_LOCUS13632</name>
</gene>
<protein>
    <submittedName>
        <fullName evidence="1">Uncharacterized protein</fullName>
    </submittedName>
</protein>
<sequence>MKSILQPITSEREVILNSYVGPILLSIIMYFRGSDSFTALNIIQCPWLRSSCRPFGIPSPPPRPDPQCGITYTRPCVTVIQGMTILEALGDREVGLRPTSWTEANGQWARELGLGPHTILGGCVHP</sequence>
<dbReference type="EMBL" id="OX459959">
    <property type="protein sequence ID" value="CAI9164670.1"/>
    <property type="molecule type" value="Genomic_DNA"/>
</dbReference>